<evidence type="ECO:0000256" key="7">
    <source>
        <dbReference type="ARBA" id="ARBA00022857"/>
    </source>
</evidence>
<dbReference type="InterPro" id="IPR013149">
    <property type="entry name" value="ADH-like_C"/>
</dbReference>
<dbReference type="InterPro" id="IPR036291">
    <property type="entry name" value="NAD(P)-bd_dom_sf"/>
</dbReference>
<evidence type="ECO:0000256" key="9">
    <source>
        <dbReference type="ARBA" id="ARBA00024074"/>
    </source>
</evidence>
<evidence type="ECO:0000256" key="1">
    <source>
        <dbReference type="ARBA" id="ARBA00001947"/>
    </source>
</evidence>
<comment type="similarity">
    <text evidence="2 11">Belongs to the zinc-containing alcohol dehydrogenase family.</text>
</comment>
<dbReference type="Pfam" id="PF00107">
    <property type="entry name" value="ADH_zinc_N"/>
    <property type="match status" value="1"/>
</dbReference>
<dbReference type="EMBL" id="CDPU01000002">
    <property type="protein sequence ID" value="CEO45482.1"/>
    <property type="molecule type" value="Genomic_DNA"/>
</dbReference>
<dbReference type="SMART" id="SM00829">
    <property type="entry name" value="PKS_ER"/>
    <property type="match status" value="1"/>
</dbReference>
<protein>
    <recommendedName>
        <fullName evidence="9">alcohol dehydrogenase (NADP(+))</fullName>
        <ecNumber evidence="9">1.1.1.2</ecNumber>
    </recommendedName>
</protein>
<gene>
    <name evidence="13" type="ORF">BN869_000001537_1</name>
</gene>
<dbReference type="SUPFAM" id="SSF50129">
    <property type="entry name" value="GroES-like"/>
    <property type="match status" value="1"/>
</dbReference>
<sequence>MAGTNELEFVLVTGATGFIGAHVVDTLLGQGLRVRGTTRTLAKGDEMIKARPQYAGKLDFVQIDDFENPGGLVEAVEGVDGIIHTASPFTYDTTNNEKELIIPAINGVRAILEAASASPSVKRVVITSSFASVLDANRKAPPYFTYTGADWNPLSYEEAADPATSAVIAYRGSKKFAELEAWNFVEKKKPAFSLVTLCPPMTFGPVVHPVPSVDKLNESNAMLWKVAKGVNPLPVARVPFWIDVRDLAVAHVESLLKAEVGGKRYTPASPERFSYAMAAEIISEGFPELKDGTRLENQTIDVSHGLDGETAAKELGYEYHSFKDTVRDLIKTFEGFAISSADQWQSPKRFEFKPKPFGDYDIDVKIIACGVCGSDVHTATGGWGNKIWPVVPGHEIIGHAVKVGPKVTTVKVGDRVGVGAQIFACLECDACKEDNETYCKKLLDTYASIYPDGTVAHGGYSSHIRAHEHFTFAIPDGLQTELAAPMLCAGLTAYSPLVRNGVGPGKKVGIVGIGGIGHYGILFAKALGATTYAISRSRAKEADARKMGADGFLATKEENWSSEHEMTFDFILCTASSDDGFDLAPYLSLLKTHGRFIAVGLPEGAGWKVRPQSLIANGCLIGSSHLGSRKETLEMLKIAAEQNIKSWVETIPVGEEGCGTALKRVHNGDVKYRFTLVDYEKQFQ</sequence>
<proteinExistence type="inferred from homology"/>
<dbReference type="Gene3D" id="3.90.180.10">
    <property type="entry name" value="Medium-chain alcohol dehydrogenases, catalytic domain"/>
    <property type="match status" value="1"/>
</dbReference>
<dbReference type="InterPro" id="IPR047109">
    <property type="entry name" value="CAD-like"/>
</dbReference>
<dbReference type="CDD" id="cd05283">
    <property type="entry name" value="CAD1"/>
    <property type="match status" value="1"/>
</dbReference>
<comment type="catalytic activity">
    <reaction evidence="10">
        <text>a primary alcohol + NADP(+) = an aldehyde + NADPH + H(+)</text>
        <dbReference type="Rhea" id="RHEA:15937"/>
        <dbReference type="ChEBI" id="CHEBI:15378"/>
        <dbReference type="ChEBI" id="CHEBI:15734"/>
        <dbReference type="ChEBI" id="CHEBI:17478"/>
        <dbReference type="ChEBI" id="CHEBI:57783"/>
        <dbReference type="ChEBI" id="CHEBI:58349"/>
        <dbReference type="EC" id="1.1.1.2"/>
    </reaction>
    <physiologicalReaction direction="left-to-right" evidence="10">
        <dbReference type="Rhea" id="RHEA:15938"/>
    </physiologicalReaction>
    <physiologicalReaction direction="right-to-left" evidence="10">
        <dbReference type="Rhea" id="RHEA:15939"/>
    </physiologicalReaction>
</comment>
<keyword evidence="5 11" id="KW-0479">Metal-binding</keyword>
<feature type="domain" description="Enoyl reductase (ER)" evidence="12">
    <location>
        <begin position="345"/>
        <end position="670"/>
    </location>
</feature>
<name>A0A0B7JQB7_BIOOC</name>
<evidence type="ECO:0000256" key="10">
    <source>
        <dbReference type="ARBA" id="ARBA00050997"/>
    </source>
</evidence>
<evidence type="ECO:0000256" key="3">
    <source>
        <dbReference type="ARBA" id="ARBA00011738"/>
    </source>
</evidence>
<dbReference type="FunFam" id="3.40.50.720:FF:000158">
    <property type="entry name" value="Zinc-binding alcohol dehydrogenase"/>
    <property type="match status" value="1"/>
</dbReference>
<keyword evidence="4" id="KW-0597">Phosphoprotein</keyword>
<dbReference type="GO" id="GO:0008106">
    <property type="term" value="F:alcohol dehydrogenase (NADP+) activity"/>
    <property type="evidence" value="ECO:0007669"/>
    <property type="project" value="UniProtKB-EC"/>
</dbReference>
<keyword evidence="7" id="KW-0521">NADP</keyword>
<dbReference type="AlphaFoldDB" id="A0A0B7JQB7"/>
<dbReference type="InterPro" id="IPR020843">
    <property type="entry name" value="ER"/>
</dbReference>
<dbReference type="SUPFAM" id="SSF51735">
    <property type="entry name" value="NAD(P)-binding Rossmann-fold domains"/>
    <property type="match status" value="2"/>
</dbReference>
<dbReference type="EC" id="1.1.1.2" evidence="9"/>
<dbReference type="Pfam" id="PF01370">
    <property type="entry name" value="Epimerase"/>
    <property type="match status" value="1"/>
</dbReference>
<evidence type="ECO:0000256" key="11">
    <source>
        <dbReference type="RuleBase" id="RU361277"/>
    </source>
</evidence>
<evidence type="ECO:0000256" key="6">
    <source>
        <dbReference type="ARBA" id="ARBA00022833"/>
    </source>
</evidence>
<dbReference type="CDD" id="cd05227">
    <property type="entry name" value="AR_SDR_e"/>
    <property type="match status" value="1"/>
</dbReference>
<keyword evidence="6 11" id="KW-0862">Zinc</keyword>
<evidence type="ECO:0000259" key="12">
    <source>
        <dbReference type="SMART" id="SM00829"/>
    </source>
</evidence>
<dbReference type="PANTHER" id="PTHR42683">
    <property type="entry name" value="ALDEHYDE REDUCTASE"/>
    <property type="match status" value="1"/>
</dbReference>
<reference evidence="13" key="1">
    <citation type="submission" date="2015-01" db="EMBL/GenBank/DDBJ databases">
        <authorList>
            <person name="Durling Mikael"/>
        </authorList>
    </citation>
    <scope>NUCLEOTIDE SEQUENCE</scope>
</reference>
<keyword evidence="8" id="KW-0560">Oxidoreductase</keyword>
<dbReference type="InterPro" id="IPR013154">
    <property type="entry name" value="ADH-like_N"/>
</dbReference>
<evidence type="ECO:0000256" key="4">
    <source>
        <dbReference type="ARBA" id="ARBA00022553"/>
    </source>
</evidence>
<dbReference type="GO" id="GO:0006066">
    <property type="term" value="P:alcohol metabolic process"/>
    <property type="evidence" value="ECO:0007669"/>
    <property type="project" value="UniProtKB-ARBA"/>
</dbReference>
<evidence type="ECO:0000313" key="13">
    <source>
        <dbReference type="EMBL" id="CEO45482.1"/>
    </source>
</evidence>
<dbReference type="InterPro" id="IPR002328">
    <property type="entry name" value="ADH_Zn_CS"/>
</dbReference>
<comment type="subunit">
    <text evidence="3">Homodimer.</text>
</comment>
<dbReference type="PROSITE" id="PS00059">
    <property type="entry name" value="ADH_ZINC"/>
    <property type="match status" value="1"/>
</dbReference>
<dbReference type="InterPro" id="IPR001509">
    <property type="entry name" value="Epimerase_deHydtase"/>
</dbReference>
<organism evidence="13">
    <name type="scientific">Bionectria ochroleuca</name>
    <name type="common">Gliocladium roseum</name>
    <dbReference type="NCBI Taxonomy" id="29856"/>
    <lineage>
        <taxon>Eukaryota</taxon>
        <taxon>Fungi</taxon>
        <taxon>Dikarya</taxon>
        <taxon>Ascomycota</taxon>
        <taxon>Pezizomycotina</taxon>
        <taxon>Sordariomycetes</taxon>
        <taxon>Hypocreomycetidae</taxon>
        <taxon>Hypocreales</taxon>
        <taxon>Bionectriaceae</taxon>
        <taxon>Clonostachys</taxon>
    </lineage>
</organism>
<dbReference type="Pfam" id="PF08240">
    <property type="entry name" value="ADH_N"/>
    <property type="match status" value="1"/>
</dbReference>
<accession>A0A0B7JQB7</accession>
<evidence type="ECO:0000256" key="5">
    <source>
        <dbReference type="ARBA" id="ARBA00022723"/>
    </source>
</evidence>
<evidence type="ECO:0000256" key="2">
    <source>
        <dbReference type="ARBA" id="ARBA00008072"/>
    </source>
</evidence>
<dbReference type="GO" id="GO:0008270">
    <property type="term" value="F:zinc ion binding"/>
    <property type="evidence" value="ECO:0007669"/>
    <property type="project" value="InterPro"/>
</dbReference>
<evidence type="ECO:0000256" key="8">
    <source>
        <dbReference type="ARBA" id="ARBA00023002"/>
    </source>
</evidence>
<dbReference type="InterPro" id="IPR011032">
    <property type="entry name" value="GroES-like_sf"/>
</dbReference>
<comment type="cofactor">
    <cofactor evidence="1 11">
        <name>Zn(2+)</name>
        <dbReference type="ChEBI" id="CHEBI:29105"/>
    </cofactor>
</comment>
<dbReference type="Gene3D" id="3.40.50.720">
    <property type="entry name" value="NAD(P)-binding Rossmann-like Domain"/>
    <property type="match status" value="2"/>
</dbReference>